<keyword evidence="3" id="KW-1185">Reference proteome</keyword>
<gene>
    <name evidence="2" type="primary">Pik3c3</name>
    <name evidence="2" type="ORF">L345_11952</name>
</gene>
<organism evidence="2 3">
    <name type="scientific">Ophiophagus hannah</name>
    <name type="common">King cobra</name>
    <name type="synonym">Naja hannah</name>
    <dbReference type="NCBI Taxonomy" id="8665"/>
    <lineage>
        <taxon>Eukaryota</taxon>
        <taxon>Metazoa</taxon>
        <taxon>Chordata</taxon>
        <taxon>Craniata</taxon>
        <taxon>Vertebrata</taxon>
        <taxon>Euteleostomi</taxon>
        <taxon>Lepidosauria</taxon>
        <taxon>Squamata</taxon>
        <taxon>Bifurcata</taxon>
        <taxon>Unidentata</taxon>
        <taxon>Episquamata</taxon>
        <taxon>Toxicofera</taxon>
        <taxon>Serpentes</taxon>
        <taxon>Colubroidea</taxon>
        <taxon>Elapidae</taxon>
        <taxon>Elapinae</taxon>
        <taxon>Ophiophagus</taxon>
    </lineage>
</organism>
<keyword evidence="2" id="KW-0808">Transferase</keyword>
<dbReference type="EMBL" id="AZIM01003336">
    <property type="protein sequence ID" value="ETE62291.1"/>
    <property type="molecule type" value="Genomic_DNA"/>
</dbReference>
<accession>V8NJY5</accession>
<feature type="compositionally biased region" description="Polar residues" evidence="1">
    <location>
        <begin position="75"/>
        <end position="84"/>
    </location>
</feature>
<name>V8NJY5_OPHHA</name>
<reference evidence="2 3" key="1">
    <citation type="journal article" date="2013" name="Proc. Natl. Acad. Sci. U.S.A.">
        <title>The king cobra genome reveals dynamic gene evolution and adaptation in the snake venom system.</title>
        <authorList>
            <person name="Vonk F.J."/>
            <person name="Casewell N.R."/>
            <person name="Henkel C.V."/>
            <person name="Heimberg A.M."/>
            <person name="Jansen H.J."/>
            <person name="McCleary R.J."/>
            <person name="Kerkkamp H.M."/>
            <person name="Vos R.A."/>
            <person name="Guerreiro I."/>
            <person name="Calvete J.J."/>
            <person name="Wuster W."/>
            <person name="Woods A.E."/>
            <person name="Logan J.M."/>
            <person name="Harrison R.A."/>
            <person name="Castoe T.A."/>
            <person name="de Koning A.P."/>
            <person name="Pollock D.D."/>
            <person name="Yandell M."/>
            <person name="Calderon D."/>
            <person name="Renjifo C."/>
            <person name="Currier R.B."/>
            <person name="Salgado D."/>
            <person name="Pla D."/>
            <person name="Sanz L."/>
            <person name="Hyder A.S."/>
            <person name="Ribeiro J.M."/>
            <person name="Arntzen J.W."/>
            <person name="van den Thillart G.E."/>
            <person name="Boetzer M."/>
            <person name="Pirovano W."/>
            <person name="Dirks R.P."/>
            <person name="Spaink H.P."/>
            <person name="Duboule D."/>
            <person name="McGlinn E."/>
            <person name="Kini R.M."/>
            <person name="Richardson M.K."/>
        </authorList>
    </citation>
    <scope>NUCLEOTIDE SEQUENCE</scope>
    <source>
        <tissue evidence="2">Blood</tissue>
    </source>
</reference>
<proteinExistence type="predicted"/>
<dbReference type="GO" id="GO:0016301">
    <property type="term" value="F:kinase activity"/>
    <property type="evidence" value="ECO:0007669"/>
    <property type="project" value="UniProtKB-KW"/>
</dbReference>
<keyword evidence="2" id="KW-0418">Kinase</keyword>
<sequence>MYLMIEFRCVKCDDKEYAIVYYEKDGDEASPIYTSSEIVKVPDPQMSMENLVESKHHKLARSLRSGPSDHDLKPNATTRDQLNV</sequence>
<comment type="caution">
    <text evidence="2">The sequence shown here is derived from an EMBL/GenBank/DDBJ whole genome shotgun (WGS) entry which is preliminary data.</text>
</comment>
<feature type="non-terminal residue" evidence="2">
    <location>
        <position position="84"/>
    </location>
</feature>
<feature type="region of interest" description="Disordered" evidence="1">
    <location>
        <begin position="54"/>
        <end position="84"/>
    </location>
</feature>
<evidence type="ECO:0000313" key="2">
    <source>
        <dbReference type="EMBL" id="ETE62291.1"/>
    </source>
</evidence>
<dbReference type="AlphaFoldDB" id="V8NJY5"/>
<evidence type="ECO:0000256" key="1">
    <source>
        <dbReference type="SAM" id="MobiDB-lite"/>
    </source>
</evidence>
<dbReference type="Proteomes" id="UP000018936">
    <property type="component" value="Unassembled WGS sequence"/>
</dbReference>
<evidence type="ECO:0000313" key="3">
    <source>
        <dbReference type="Proteomes" id="UP000018936"/>
    </source>
</evidence>
<dbReference type="OrthoDB" id="9042097at2759"/>
<protein>
    <submittedName>
        <fullName evidence="2">Phosphatidylinositol 3-kinase catalytic subunit type 3</fullName>
    </submittedName>
</protein>